<evidence type="ECO:0000259" key="1">
    <source>
        <dbReference type="Pfam" id="PF01037"/>
    </source>
</evidence>
<dbReference type="AlphaFoldDB" id="A0A2X3K6Q9"/>
<organism evidence="2 3">
    <name type="scientific">Candidatus Bipolaricaulis anaerobius</name>
    <dbReference type="NCBI Taxonomy" id="2026885"/>
    <lineage>
        <taxon>Bacteria</taxon>
        <taxon>Candidatus Bipolaricaulota</taxon>
        <taxon>Candidatus Bipolaricaulia</taxon>
        <taxon>Candidatus Bipolaricaulales</taxon>
        <taxon>Candidatus Bipolaricaulaceae</taxon>
        <taxon>Candidatus Bipolaricaulis</taxon>
    </lineage>
</organism>
<feature type="domain" description="Transcription regulator AsnC/Lrp ligand binding" evidence="1">
    <location>
        <begin position="7"/>
        <end position="83"/>
    </location>
</feature>
<dbReference type="InterPro" id="IPR011008">
    <property type="entry name" value="Dimeric_a/b-barrel"/>
</dbReference>
<evidence type="ECO:0000313" key="2">
    <source>
        <dbReference type="EMBL" id="SQD92917.1"/>
    </source>
</evidence>
<gene>
    <name evidence="2" type="ORF">BARAN1_0893</name>
</gene>
<dbReference type="Pfam" id="PF01037">
    <property type="entry name" value="AsnC_trans_reg"/>
    <property type="match status" value="1"/>
</dbReference>
<evidence type="ECO:0000313" key="3">
    <source>
        <dbReference type="Proteomes" id="UP000249818"/>
    </source>
</evidence>
<protein>
    <submittedName>
        <fullName evidence="2">Transcription regulator, AsnC-type</fullName>
    </submittedName>
</protein>
<dbReference type="InterPro" id="IPR019887">
    <property type="entry name" value="Tscrpt_reg_AsnC/Lrp_C"/>
</dbReference>
<name>A0A2X3K6Q9_9BACT</name>
<dbReference type="EMBL" id="LS483254">
    <property type="protein sequence ID" value="SQD92917.1"/>
    <property type="molecule type" value="Genomic_DNA"/>
</dbReference>
<dbReference type="Gene3D" id="3.30.70.920">
    <property type="match status" value="1"/>
</dbReference>
<dbReference type="KEGG" id="bana:BARAN1_0893"/>
<keyword evidence="3" id="KW-1185">Reference proteome</keyword>
<sequence length="87" mass="9712">MAVAAYVLVRCRGATEGKIAEILRTKPHVKRVDTVFGDYDIIAYLEFEELPASFSVAELHNIVTEEIRKVEGVSSTSTHIVTKKFTD</sequence>
<dbReference type="OrthoDB" id="9797216at2"/>
<dbReference type="RefSeq" id="WP_157959466.1">
    <property type="nucleotide sequence ID" value="NZ_LS483254.1"/>
</dbReference>
<proteinExistence type="predicted"/>
<dbReference type="Proteomes" id="UP000249818">
    <property type="component" value="Chromosome BARAN1"/>
</dbReference>
<dbReference type="SUPFAM" id="SSF54909">
    <property type="entry name" value="Dimeric alpha+beta barrel"/>
    <property type="match status" value="1"/>
</dbReference>
<accession>A0A2X3K6Q9</accession>
<reference evidence="3" key="1">
    <citation type="submission" date="2018-05" db="EMBL/GenBank/DDBJ databases">
        <authorList>
            <person name="Hao L."/>
        </authorList>
    </citation>
    <scope>NUCLEOTIDE SEQUENCE [LARGE SCALE GENOMIC DNA]</scope>
</reference>